<feature type="binding site" evidence="5">
    <location>
        <position position="133"/>
    </location>
    <ligand>
        <name>substrate</name>
    </ligand>
</feature>
<dbReference type="PIRSF" id="PIRSF000097">
    <property type="entry name" value="AKR"/>
    <property type="match status" value="1"/>
</dbReference>
<gene>
    <name evidence="8" type="ORF">FYJ75_13325</name>
</gene>
<reference evidence="8 9" key="1">
    <citation type="submission" date="2019-08" db="EMBL/GenBank/DDBJ databases">
        <title>In-depth cultivation of the pig gut microbiome towards novel bacterial diversity and tailored functional studies.</title>
        <authorList>
            <person name="Wylensek D."/>
            <person name="Hitch T.C.A."/>
            <person name="Clavel T."/>
        </authorList>
    </citation>
    <scope>NUCLEOTIDE SEQUENCE [LARGE SCALE GENOMIC DNA]</scope>
    <source>
        <strain evidence="8 9">MUC/MUC-530-WT-4D</strain>
    </source>
</reference>
<dbReference type="PANTHER" id="PTHR43827">
    <property type="entry name" value="2,5-DIKETO-D-GLUCONIC ACID REDUCTASE"/>
    <property type="match status" value="1"/>
</dbReference>
<protein>
    <submittedName>
        <fullName evidence="8">Aldo/keto reductase</fullName>
    </submittedName>
</protein>
<dbReference type="AlphaFoldDB" id="A0A6L5YUV5"/>
<dbReference type="InterPro" id="IPR023210">
    <property type="entry name" value="NADP_OxRdtase_dom"/>
</dbReference>
<accession>A0A6L5YUV5</accession>
<organism evidence="8 9">
    <name type="scientific">Roseburia porci</name>
    <dbReference type="NCBI Taxonomy" id="2605790"/>
    <lineage>
        <taxon>Bacteria</taxon>
        <taxon>Bacillati</taxon>
        <taxon>Bacillota</taxon>
        <taxon>Clostridia</taxon>
        <taxon>Lachnospirales</taxon>
        <taxon>Lachnospiraceae</taxon>
        <taxon>Roseburia</taxon>
    </lineage>
</organism>
<evidence type="ECO:0000256" key="5">
    <source>
        <dbReference type="PIRSR" id="PIRSR000097-2"/>
    </source>
</evidence>
<dbReference type="Gene3D" id="3.20.20.100">
    <property type="entry name" value="NADP-dependent oxidoreductase domain"/>
    <property type="match status" value="1"/>
</dbReference>
<evidence type="ECO:0000256" key="4">
    <source>
        <dbReference type="PIRSR" id="PIRSR000097-1"/>
    </source>
</evidence>
<name>A0A6L5YUV5_9FIRM</name>
<keyword evidence="3" id="KW-0560">Oxidoreductase</keyword>
<evidence type="ECO:0000256" key="3">
    <source>
        <dbReference type="ARBA" id="ARBA00023002"/>
    </source>
</evidence>
<evidence type="ECO:0000313" key="9">
    <source>
        <dbReference type="Proteomes" id="UP000474024"/>
    </source>
</evidence>
<evidence type="ECO:0000259" key="7">
    <source>
        <dbReference type="Pfam" id="PF00248"/>
    </source>
</evidence>
<dbReference type="InterPro" id="IPR020471">
    <property type="entry name" value="AKR"/>
</dbReference>
<dbReference type="PANTHER" id="PTHR43827:SF3">
    <property type="entry name" value="NADP-DEPENDENT OXIDOREDUCTASE DOMAIN-CONTAINING PROTEIN"/>
    <property type="match status" value="1"/>
</dbReference>
<dbReference type="Pfam" id="PF00248">
    <property type="entry name" value="Aldo_ket_red"/>
    <property type="match status" value="1"/>
</dbReference>
<feature type="site" description="Lowers pKa of active site Tyr" evidence="6">
    <location>
        <position position="100"/>
    </location>
</feature>
<feature type="domain" description="NADP-dependent oxidoreductase" evidence="7">
    <location>
        <begin position="50"/>
        <end position="285"/>
    </location>
</feature>
<evidence type="ECO:0000256" key="1">
    <source>
        <dbReference type="ARBA" id="ARBA00007905"/>
    </source>
</evidence>
<evidence type="ECO:0000313" key="8">
    <source>
        <dbReference type="EMBL" id="MST75957.1"/>
    </source>
</evidence>
<dbReference type="PRINTS" id="PR00069">
    <property type="entry name" value="ALDKETRDTASE"/>
</dbReference>
<sequence length="302" mass="35614">METFKLYNGVDMPCIGFGTDRTFVFIRKNILAGMVDFLKDITIGHGYHWKRDTSIIKIVKKAPQYDCHLFDTSSAYGQSERVLGKCLKKYSRDEYFIVTKLSNQEQREGDVRKALMRSLKHLNVDCVDLYLMHWPQTDTYLECWKQMEQLYKEGLARAIGVCNFKEHHFEELMKSAEIKPMVCQIESHPLFSQNKMLKYCKKNSIQMMAYTPTGRMDKRIRESEVLRTIAEIHHKDVAQVIMRWHYQRGVIPIANTTNLEHLQSNMNIFDFCLEQSEMESIDNMNIECRLRYDPDTVDFTKC</sequence>
<keyword evidence="2" id="KW-0521">NADP</keyword>
<proteinExistence type="inferred from homology"/>
<keyword evidence="9" id="KW-1185">Reference proteome</keyword>
<dbReference type="GO" id="GO:0016616">
    <property type="term" value="F:oxidoreductase activity, acting on the CH-OH group of donors, NAD or NADP as acceptor"/>
    <property type="evidence" value="ECO:0007669"/>
    <property type="project" value="UniProtKB-ARBA"/>
</dbReference>
<dbReference type="CDD" id="cd19071">
    <property type="entry name" value="AKR_AKR1-5-like"/>
    <property type="match status" value="1"/>
</dbReference>
<dbReference type="InterPro" id="IPR036812">
    <property type="entry name" value="NAD(P)_OxRdtase_dom_sf"/>
</dbReference>
<comment type="caution">
    <text evidence="8">The sequence shown here is derived from an EMBL/GenBank/DDBJ whole genome shotgun (WGS) entry which is preliminary data.</text>
</comment>
<dbReference type="RefSeq" id="WP_154430926.1">
    <property type="nucleotide sequence ID" value="NZ_VUNI01000032.1"/>
</dbReference>
<dbReference type="Proteomes" id="UP000474024">
    <property type="component" value="Unassembled WGS sequence"/>
</dbReference>
<evidence type="ECO:0000256" key="2">
    <source>
        <dbReference type="ARBA" id="ARBA00022857"/>
    </source>
</evidence>
<dbReference type="FunFam" id="3.20.20.100:FF:000002">
    <property type="entry name" value="2,5-diketo-D-gluconic acid reductase A"/>
    <property type="match status" value="1"/>
</dbReference>
<evidence type="ECO:0000256" key="6">
    <source>
        <dbReference type="PIRSR" id="PIRSR000097-3"/>
    </source>
</evidence>
<dbReference type="SUPFAM" id="SSF51430">
    <property type="entry name" value="NAD(P)-linked oxidoreductase"/>
    <property type="match status" value="1"/>
</dbReference>
<feature type="active site" description="Proton donor" evidence="4">
    <location>
        <position position="76"/>
    </location>
</feature>
<dbReference type="PROSITE" id="PS00062">
    <property type="entry name" value="ALDOKETO_REDUCTASE_2"/>
    <property type="match status" value="1"/>
</dbReference>
<dbReference type="InterPro" id="IPR018170">
    <property type="entry name" value="Aldo/ket_reductase_CS"/>
</dbReference>
<comment type="similarity">
    <text evidence="1">Belongs to the aldo/keto reductase family.</text>
</comment>
<dbReference type="EMBL" id="VUNI01000032">
    <property type="protein sequence ID" value="MST75957.1"/>
    <property type="molecule type" value="Genomic_DNA"/>
</dbReference>